<evidence type="ECO:0000259" key="2">
    <source>
        <dbReference type="Pfam" id="PF12540"/>
    </source>
</evidence>
<accession>A0AA38I6M6</accession>
<organism evidence="3 4">
    <name type="scientific">Zophobas morio</name>
    <dbReference type="NCBI Taxonomy" id="2755281"/>
    <lineage>
        <taxon>Eukaryota</taxon>
        <taxon>Metazoa</taxon>
        <taxon>Ecdysozoa</taxon>
        <taxon>Arthropoda</taxon>
        <taxon>Hexapoda</taxon>
        <taxon>Insecta</taxon>
        <taxon>Pterygota</taxon>
        <taxon>Neoptera</taxon>
        <taxon>Endopterygota</taxon>
        <taxon>Coleoptera</taxon>
        <taxon>Polyphaga</taxon>
        <taxon>Cucujiformia</taxon>
        <taxon>Tenebrionidae</taxon>
        <taxon>Zophobas</taxon>
    </lineage>
</organism>
<feature type="compositionally biased region" description="Basic and acidic residues" evidence="1">
    <location>
        <begin position="267"/>
        <end position="276"/>
    </location>
</feature>
<reference evidence="3" key="1">
    <citation type="journal article" date="2023" name="G3 (Bethesda)">
        <title>Whole genome assemblies of Zophobas morio and Tenebrio molitor.</title>
        <authorList>
            <person name="Kaur S."/>
            <person name="Stinson S.A."/>
            <person name="diCenzo G.C."/>
        </authorList>
    </citation>
    <scope>NUCLEOTIDE SEQUENCE</scope>
    <source>
        <strain evidence="3">QUZm001</strain>
    </source>
</reference>
<feature type="region of interest" description="Disordered" evidence="1">
    <location>
        <begin position="520"/>
        <end position="539"/>
    </location>
</feature>
<sequence length="697" mass="80093">MYRKFHAENVATGLKPSLRRGEKDISTEGYNAENYGRNAPYFPYLLHRVSPPNTEQLREDGSALVCTFCYHTLVSQWRRYEAQGPSALPADKREYNTHDYCCYVCGITTYRKRVRALLIKDFPFLRFHPQPDHSLLLENGDYAVVCLDCYETLRTQSLEYERWGLPLDKRQYNWITQPPPPEDSPEATIARLPSGQRSDKVVPPTFVAKPLKKNCSPKLTERKPVTKSEPSARKPTIAPNHLYQFNTQPEPALPHYVPISNNNKSVTKPDAHEQPIKAKTKPSPYNIEYIVRDLVASKPESSKEHPEPPPPKNGATINFEITHPNVPPPEDHKSRVEIKEMIIFKNGNRAREDGHFYEDDKTSDERMKKVRFFEREMESKEEVKEARFNNERHPRGIIKKVRFVDSDNENGEEKREVRFFDSEKTIREEMREIKEARFFDNAYSDMSSEVKHASTPVHSVSQQTHSPQLPVPSPTLPIEKECHKQVLPNTVVPTINNNYISSPHSASQNELRKTDCFETHSTDSIEKSSNPTRKTPMTLKPFNKLWNTTNTKKFDIFESATCQKSSETPFTVLNIPNLNLQAPPVKRQKLSKIDVATMKRKMRRQKRTSKPKEPKLVNDNHTKVTVDFGVSVYGYSDNSSSSSLSSSDCESEGPEVDLWIKSGPPCKLDLKPEKVGFLKIFGLTTHRKKNCKYEEMA</sequence>
<name>A0AA38I6M6_9CUCU</name>
<evidence type="ECO:0000256" key="1">
    <source>
        <dbReference type="SAM" id="MobiDB-lite"/>
    </source>
</evidence>
<dbReference type="AlphaFoldDB" id="A0AA38I6M6"/>
<feature type="compositionally biased region" description="Basic and acidic residues" evidence="1">
    <location>
        <begin position="610"/>
        <end position="620"/>
    </location>
</feature>
<dbReference type="PANTHER" id="PTHR40240">
    <property type="entry name" value="PLEXUS, ISOFORM A"/>
    <property type="match status" value="1"/>
</dbReference>
<dbReference type="InterPro" id="IPR022207">
    <property type="entry name" value="GSE-like"/>
</dbReference>
<comment type="caution">
    <text evidence="3">The sequence shown here is derived from an EMBL/GenBank/DDBJ whole genome shotgun (WGS) entry which is preliminary data.</text>
</comment>
<dbReference type="Pfam" id="PF12540">
    <property type="entry name" value="DUF3736"/>
    <property type="match status" value="1"/>
</dbReference>
<feature type="compositionally biased region" description="Basic and acidic residues" evidence="1">
    <location>
        <begin position="219"/>
        <end position="232"/>
    </location>
</feature>
<keyword evidence="4" id="KW-1185">Reference proteome</keyword>
<evidence type="ECO:0000313" key="3">
    <source>
        <dbReference type="EMBL" id="KAJ3649106.1"/>
    </source>
</evidence>
<proteinExistence type="predicted"/>
<feature type="region of interest" description="Disordered" evidence="1">
    <location>
        <begin position="174"/>
        <end position="240"/>
    </location>
</feature>
<feature type="region of interest" description="Disordered" evidence="1">
    <location>
        <begin position="258"/>
        <end position="279"/>
    </location>
</feature>
<gene>
    <name evidence="3" type="ORF">Zmor_020867</name>
</gene>
<dbReference type="PANTHER" id="PTHR40240:SF1">
    <property type="entry name" value="PLEXUS, ISOFORM A"/>
    <property type="match status" value="1"/>
</dbReference>
<dbReference type="EMBL" id="JALNTZ010000006">
    <property type="protein sequence ID" value="KAJ3649106.1"/>
    <property type="molecule type" value="Genomic_DNA"/>
</dbReference>
<feature type="domain" description="Genetic suppressor element-like" evidence="2">
    <location>
        <begin position="640"/>
        <end position="690"/>
    </location>
</feature>
<feature type="compositionally biased region" description="Basic residues" evidence="1">
    <location>
        <begin position="599"/>
        <end position="609"/>
    </location>
</feature>
<protein>
    <recommendedName>
        <fullName evidence="2">Genetic suppressor element-like domain-containing protein</fullName>
    </recommendedName>
</protein>
<evidence type="ECO:0000313" key="4">
    <source>
        <dbReference type="Proteomes" id="UP001168821"/>
    </source>
</evidence>
<feature type="region of interest" description="Disordered" evidence="1">
    <location>
        <begin position="599"/>
        <end position="620"/>
    </location>
</feature>
<dbReference type="Proteomes" id="UP001168821">
    <property type="component" value="Unassembled WGS sequence"/>
</dbReference>